<name>A0A7L4ZHU2_9FLAO</name>
<dbReference type="OrthoDB" id="1448232at2"/>
<gene>
    <name evidence="1" type="ORF">IMCC3317_16580</name>
</gene>
<dbReference type="KEGG" id="kan:IMCC3317_16580"/>
<organism evidence="1 2">
    <name type="scientific">Kordia antarctica</name>
    <dbReference type="NCBI Taxonomy" id="1218801"/>
    <lineage>
        <taxon>Bacteria</taxon>
        <taxon>Pseudomonadati</taxon>
        <taxon>Bacteroidota</taxon>
        <taxon>Flavobacteriia</taxon>
        <taxon>Flavobacteriales</taxon>
        <taxon>Flavobacteriaceae</taxon>
        <taxon>Kordia</taxon>
    </lineage>
</organism>
<dbReference type="AlphaFoldDB" id="A0A7L4ZHU2"/>
<proteinExistence type="predicted"/>
<dbReference type="EMBL" id="CP019288">
    <property type="protein sequence ID" value="QHI36298.1"/>
    <property type="molecule type" value="Genomic_DNA"/>
</dbReference>
<keyword evidence="2" id="KW-1185">Reference proteome</keyword>
<evidence type="ECO:0000313" key="2">
    <source>
        <dbReference type="Proteomes" id="UP000464657"/>
    </source>
</evidence>
<reference evidence="1 2" key="1">
    <citation type="journal article" date="2013" name="Int. J. Syst. Evol. Microbiol.">
        <title>Kordia antarctica sp. nov., isolated from Antarctic seawater.</title>
        <authorList>
            <person name="Baek K."/>
            <person name="Choi A."/>
            <person name="Kang I."/>
            <person name="Lee K."/>
            <person name="Cho J.C."/>
        </authorList>
    </citation>
    <scope>NUCLEOTIDE SEQUENCE [LARGE SCALE GENOMIC DNA]</scope>
    <source>
        <strain evidence="1 2">IMCC3317</strain>
    </source>
</reference>
<protein>
    <submittedName>
        <fullName evidence="1">Uncharacterized protein</fullName>
    </submittedName>
</protein>
<evidence type="ECO:0000313" key="1">
    <source>
        <dbReference type="EMBL" id="QHI36298.1"/>
    </source>
</evidence>
<dbReference type="RefSeq" id="WP_160129015.1">
    <property type="nucleotide sequence ID" value="NZ_CP019288.1"/>
</dbReference>
<sequence>MRTIQLKINDKVYDKFIWLLSKFNKEEIEIVSDASDFTATQNYLHNELNEIESGKANFISQQDFEDRLNEIV</sequence>
<dbReference type="Proteomes" id="UP000464657">
    <property type="component" value="Chromosome"/>
</dbReference>
<accession>A0A7L4ZHU2</accession>